<name>A0AAV8X4L7_9CUCU</name>
<evidence type="ECO:0000256" key="1">
    <source>
        <dbReference type="SAM" id="Phobius"/>
    </source>
</evidence>
<evidence type="ECO:0000313" key="3">
    <source>
        <dbReference type="Proteomes" id="UP001162162"/>
    </source>
</evidence>
<organism evidence="2 3">
    <name type="scientific">Aromia moschata</name>
    <dbReference type="NCBI Taxonomy" id="1265417"/>
    <lineage>
        <taxon>Eukaryota</taxon>
        <taxon>Metazoa</taxon>
        <taxon>Ecdysozoa</taxon>
        <taxon>Arthropoda</taxon>
        <taxon>Hexapoda</taxon>
        <taxon>Insecta</taxon>
        <taxon>Pterygota</taxon>
        <taxon>Neoptera</taxon>
        <taxon>Endopterygota</taxon>
        <taxon>Coleoptera</taxon>
        <taxon>Polyphaga</taxon>
        <taxon>Cucujiformia</taxon>
        <taxon>Chrysomeloidea</taxon>
        <taxon>Cerambycidae</taxon>
        <taxon>Cerambycinae</taxon>
        <taxon>Callichromatini</taxon>
        <taxon>Aromia</taxon>
    </lineage>
</organism>
<protein>
    <submittedName>
        <fullName evidence="2">Uncharacterized protein</fullName>
    </submittedName>
</protein>
<keyword evidence="1" id="KW-0472">Membrane</keyword>
<reference evidence="2" key="1">
    <citation type="journal article" date="2023" name="Insect Mol. Biol.">
        <title>Genome sequencing provides insights into the evolution of gene families encoding plant cell wall-degrading enzymes in longhorned beetles.</title>
        <authorList>
            <person name="Shin N.R."/>
            <person name="Okamura Y."/>
            <person name="Kirsch R."/>
            <person name="Pauchet Y."/>
        </authorList>
    </citation>
    <scope>NUCLEOTIDE SEQUENCE</scope>
    <source>
        <strain evidence="2">AMC_N1</strain>
    </source>
</reference>
<dbReference type="AlphaFoldDB" id="A0AAV8X4L7"/>
<accession>A0AAV8X4L7</accession>
<dbReference type="EMBL" id="JAPWTK010001221">
    <property type="protein sequence ID" value="KAJ8933467.1"/>
    <property type="molecule type" value="Genomic_DNA"/>
</dbReference>
<evidence type="ECO:0000313" key="2">
    <source>
        <dbReference type="EMBL" id="KAJ8933467.1"/>
    </source>
</evidence>
<keyword evidence="3" id="KW-1185">Reference proteome</keyword>
<dbReference type="Proteomes" id="UP001162162">
    <property type="component" value="Unassembled WGS sequence"/>
</dbReference>
<feature type="transmembrane region" description="Helical" evidence="1">
    <location>
        <begin position="6"/>
        <end position="24"/>
    </location>
</feature>
<keyword evidence="1" id="KW-1133">Transmembrane helix</keyword>
<keyword evidence="1" id="KW-0812">Transmembrane</keyword>
<comment type="caution">
    <text evidence="2">The sequence shown here is derived from an EMBL/GenBank/DDBJ whole genome shotgun (WGS) entry which is preliminary data.</text>
</comment>
<gene>
    <name evidence="2" type="ORF">NQ318_011290</name>
</gene>
<proteinExistence type="predicted"/>
<sequence>MTIYLILLYCWCPVVFLLTLPNGLTGIKQITIKNAVVSASSNLGGIAEAGKLSQEKGNEILPSSNVTGKITFVNASVPPTNQNVETQLKKGNSTVSIENVQLLNSEKHKRDKFYQHDGNSCYWCCT</sequence>